<name>A0A0N1H3F3_9EURO</name>
<evidence type="ECO:0000259" key="1">
    <source>
        <dbReference type="Pfam" id="PF00144"/>
    </source>
</evidence>
<protein>
    <recommendedName>
        <fullName evidence="1">Beta-lactamase-related domain-containing protein</fullName>
    </recommendedName>
</protein>
<evidence type="ECO:0000313" key="2">
    <source>
        <dbReference type="EMBL" id="KPI36095.1"/>
    </source>
</evidence>
<dbReference type="GeneID" id="28733411"/>
<dbReference type="STRING" id="1664694.A0A0N1H3F3"/>
<evidence type="ECO:0000313" key="3">
    <source>
        <dbReference type="Proteomes" id="UP000038010"/>
    </source>
</evidence>
<sequence length="124" mass="13355">MGPSQDNNAEAYLDASFRTWLEKLMRKHHVPGFSVAVVSQGQIHADGYGLALLPDVKAKGDTLFPMCSTTKSFTCALLGILIAEAQSKTPSSKTYPGLDVLKDRGWQTPVTQILPQASSPHPSS</sequence>
<dbReference type="OrthoDB" id="5946976at2759"/>
<proteinExistence type="predicted"/>
<comment type="caution">
    <text evidence="2">The sequence shown here is derived from an EMBL/GenBank/DDBJ whole genome shotgun (WGS) entry which is preliminary data.</text>
</comment>
<dbReference type="RefSeq" id="XP_017996058.1">
    <property type="nucleotide sequence ID" value="XM_018141531.1"/>
</dbReference>
<accession>A0A0N1H3F3</accession>
<keyword evidence="3" id="KW-1185">Reference proteome</keyword>
<organism evidence="2 3">
    <name type="scientific">Cyphellophora attinorum</name>
    <dbReference type="NCBI Taxonomy" id="1664694"/>
    <lineage>
        <taxon>Eukaryota</taxon>
        <taxon>Fungi</taxon>
        <taxon>Dikarya</taxon>
        <taxon>Ascomycota</taxon>
        <taxon>Pezizomycotina</taxon>
        <taxon>Eurotiomycetes</taxon>
        <taxon>Chaetothyriomycetidae</taxon>
        <taxon>Chaetothyriales</taxon>
        <taxon>Cyphellophoraceae</taxon>
        <taxon>Cyphellophora</taxon>
    </lineage>
</organism>
<dbReference type="InterPro" id="IPR001466">
    <property type="entry name" value="Beta-lactam-related"/>
</dbReference>
<dbReference type="Pfam" id="PF00144">
    <property type="entry name" value="Beta-lactamase"/>
    <property type="match status" value="1"/>
</dbReference>
<dbReference type="AlphaFoldDB" id="A0A0N1H3F3"/>
<feature type="domain" description="Beta-lactamase-related" evidence="1">
    <location>
        <begin position="17"/>
        <end position="86"/>
    </location>
</feature>
<reference evidence="2 3" key="1">
    <citation type="submission" date="2015-06" db="EMBL/GenBank/DDBJ databases">
        <title>Draft genome of the ant-associated black yeast Phialophora attae CBS 131958.</title>
        <authorList>
            <person name="Moreno L.F."/>
            <person name="Stielow B.J."/>
            <person name="de Hoog S."/>
            <person name="Vicente V.A."/>
            <person name="Weiss V.A."/>
            <person name="de Vries M."/>
            <person name="Cruz L.M."/>
            <person name="Souza E.M."/>
        </authorList>
    </citation>
    <scope>NUCLEOTIDE SEQUENCE [LARGE SCALE GENOMIC DNA]</scope>
    <source>
        <strain evidence="2 3">CBS 131958</strain>
    </source>
</reference>
<dbReference type="EMBL" id="LFJN01000034">
    <property type="protein sequence ID" value="KPI36095.1"/>
    <property type="molecule type" value="Genomic_DNA"/>
</dbReference>
<dbReference type="Proteomes" id="UP000038010">
    <property type="component" value="Unassembled WGS sequence"/>
</dbReference>
<dbReference type="Gene3D" id="3.40.710.10">
    <property type="entry name" value="DD-peptidase/beta-lactamase superfamily"/>
    <property type="match status" value="1"/>
</dbReference>
<gene>
    <name evidence="2" type="ORF">AB675_1628</name>
</gene>
<dbReference type="VEuPathDB" id="FungiDB:AB675_1628"/>
<dbReference type="SUPFAM" id="SSF56601">
    <property type="entry name" value="beta-lactamase/transpeptidase-like"/>
    <property type="match status" value="1"/>
</dbReference>
<dbReference type="InterPro" id="IPR012338">
    <property type="entry name" value="Beta-lactam/transpept-like"/>
</dbReference>